<evidence type="ECO:0000313" key="1">
    <source>
        <dbReference type="Proteomes" id="UP000887578"/>
    </source>
</evidence>
<dbReference type="Proteomes" id="UP000887578">
    <property type="component" value="Unplaced"/>
</dbReference>
<reference evidence="2" key="1">
    <citation type="submission" date="2022-11" db="UniProtKB">
        <authorList>
            <consortium name="WormBaseParasite"/>
        </authorList>
    </citation>
    <scope>IDENTIFICATION</scope>
</reference>
<evidence type="ECO:0000313" key="2">
    <source>
        <dbReference type="WBParaSite" id="PDA_v2.g11267.t1"/>
    </source>
</evidence>
<accession>A0A914P208</accession>
<dbReference type="WBParaSite" id="PDA_v2.g11267.t1">
    <property type="protein sequence ID" value="PDA_v2.g11267.t1"/>
    <property type="gene ID" value="PDA_v2.g11267"/>
</dbReference>
<keyword evidence="1" id="KW-1185">Reference proteome</keyword>
<organism evidence="1 2">
    <name type="scientific">Panagrolaimus davidi</name>
    <dbReference type="NCBI Taxonomy" id="227884"/>
    <lineage>
        <taxon>Eukaryota</taxon>
        <taxon>Metazoa</taxon>
        <taxon>Ecdysozoa</taxon>
        <taxon>Nematoda</taxon>
        <taxon>Chromadorea</taxon>
        <taxon>Rhabditida</taxon>
        <taxon>Tylenchina</taxon>
        <taxon>Panagrolaimomorpha</taxon>
        <taxon>Panagrolaimoidea</taxon>
        <taxon>Panagrolaimidae</taxon>
        <taxon>Panagrolaimus</taxon>
    </lineage>
</organism>
<protein>
    <submittedName>
        <fullName evidence="2">Uncharacterized protein</fullName>
    </submittedName>
</protein>
<dbReference type="AlphaFoldDB" id="A0A914P208"/>
<proteinExistence type="predicted"/>
<name>A0A914P208_9BILA</name>
<sequence length="665" mass="79100">MEYLVYLPPKYREAYDELTDGIGGNPDPEEQKKLFDEFSKKYTMLPHTWRKRIRLESGDTPGNLPFEVFVACLKARKEAFEHFYHPWYIRASLTDHQEKQALKTLPPFGKIYRLPHAKRIWSFCDVLMKQTNENTAFDFLKQYLIFPHDQLYRFYRFMQIHSAKRMLDDVSTKEKYDAAIKSYNYMISIAMDSEKWLDWMKETFEEKDWPLNLECKISEHFFMKEIWFFYIELLDSQNKVKVLDVYKRYCRIFIEDEDMKMQYSEAIKKYDGKFHVFRWECDLEEFQWDFETKENGCPKLQNLLEKVPDCICENCFGQKNAKYFDNKLKVKKDKSILSKIFQKKNKKKRDPKIKNCLLCYDLLDKKDDMDLSDNEGENDGDKKSKKRCTEYRKAINFQPVVKINFSYRNGLNLPLPKPIFDYIVQNANEKVLSKFYECSKYFFVKRRHLLCGSIYVGTFEPEFIKTLYYTTVEGLANLQVKKLCSGTNFVFFDRSTRTSLTALIPKLCFCSLVNVALVNQDLKLSEFDLIIGGGNLEQIDIDKTAIINDDESYLTVEEIIEKLPNVAVFSLNPISPSMFTPSTTEKLSQLDRTTKFEHFEIWNIPNTFELTSFMMFMERYMVPRATMLLWLTPEIDDNYENMFSEFLHVVQTKWNPIYAAPQINQ</sequence>